<reference evidence="3 4" key="1">
    <citation type="journal article" date="2019" name="Emerg. Microbes Infect.">
        <title>Comprehensive subspecies identification of 175 nontuberculous mycobacteria species based on 7547 genomic profiles.</title>
        <authorList>
            <person name="Matsumoto Y."/>
            <person name="Kinjo T."/>
            <person name="Motooka D."/>
            <person name="Nabeya D."/>
            <person name="Jung N."/>
            <person name="Uechi K."/>
            <person name="Horii T."/>
            <person name="Iida T."/>
            <person name="Fujita J."/>
            <person name="Nakamura S."/>
        </authorList>
    </citation>
    <scope>NUCLEOTIDE SEQUENCE [LARGE SCALE GENOMIC DNA]</scope>
    <source>
        <strain evidence="3 4">JCM 14738</strain>
    </source>
</reference>
<dbReference type="EMBL" id="AP022613">
    <property type="protein sequence ID" value="BBZ37394.1"/>
    <property type="molecule type" value="Genomic_DNA"/>
</dbReference>
<proteinExistence type="predicted"/>
<accession>A0A1X1SWK7</accession>
<dbReference type="AlphaFoldDB" id="A0A1X1SWK7"/>
<sequence length="122" mass="13085">MKITMFAIAGLAAGTLVTASPAQADVATQPAPTHLQPSVPLSPQSDAEDVRRQIADLDAAWDSLSPAQRNQRFTQIQQSLTKLDFETQNVPQEQKAGVDGILLPSLLNLANLYRKARAVPPA</sequence>
<feature type="signal peptide" evidence="2">
    <location>
        <begin position="1"/>
        <end position="24"/>
    </location>
</feature>
<dbReference type="Proteomes" id="UP000467385">
    <property type="component" value="Chromosome"/>
</dbReference>
<dbReference type="RefSeq" id="WP_085235529.1">
    <property type="nucleotide sequence ID" value="NZ_AP022613.1"/>
</dbReference>
<dbReference type="OrthoDB" id="4752280at2"/>
<feature type="region of interest" description="Disordered" evidence="1">
    <location>
        <begin position="24"/>
        <end position="49"/>
    </location>
</feature>
<feature type="chain" id="PRO_5043836985" evidence="2">
    <location>
        <begin position="25"/>
        <end position="122"/>
    </location>
</feature>
<feature type="compositionally biased region" description="Polar residues" evidence="1">
    <location>
        <begin position="35"/>
        <end position="45"/>
    </location>
</feature>
<protein>
    <submittedName>
        <fullName evidence="3">Uncharacterized protein</fullName>
    </submittedName>
</protein>
<evidence type="ECO:0000256" key="1">
    <source>
        <dbReference type="SAM" id="MobiDB-lite"/>
    </source>
</evidence>
<evidence type="ECO:0000256" key="2">
    <source>
        <dbReference type="SAM" id="SignalP"/>
    </source>
</evidence>
<keyword evidence="4" id="KW-1185">Reference proteome</keyword>
<name>A0A1X1SWK7_9MYCO</name>
<gene>
    <name evidence="3" type="ORF">MCNS_04570</name>
</gene>
<organism evidence="3 4">
    <name type="scientific">Mycobacterium conspicuum</name>
    <dbReference type="NCBI Taxonomy" id="44010"/>
    <lineage>
        <taxon>Bacteria</taxon>
        <taxon>Bacillati</taxon>
        <taxon>Actinomycetota</taxon>
        <taxon>Actinomycetes</taxon>
        <taxon>Mycobacteriales</taxon>
        <taxon>Mycobacteriaceae</taxon>
        <taxon>Mycobacterium</taxon>
    </lineage>
</organism>
<evidence type="ECO:0000313" key="4">
    <source>
        <dbReference type="Proteomes" id="UP000467385"/>
    </source>
</evidence>
<keyword evidence="2" id="KW-0732">Signal</keyword>
<evidence type="ECO:0000313" key="3">
    <source>
        <dbReference type="EMBL" id="BBZ37394.1"/>
    </source>
</evidence>